<name>A0A1S2LER3_9BACI</name>
<proteinExistence type="predicted"/>
<reference evidence="1 2" key="1">
    <citation type="submission" date="2016-10" db="EMBL/GenBank/DDBJ databases">
        <title>Draft genome sequences of four alkaliphilic bacteria belonging to the Anaerobacillus genus.</title>
        <authorList>
            <person name="Bassil N.M."/>
            <person name="Lloyd J.R."/>
        </authorList>
    </citation>
    <scope>NUCLEOTIDE SEQUENCE [LARGE SCALE GENOMIC DNA]</scope>
    <source>
        <strain evidence="1 2">DSM 15340</strain>
    </source>
</reference>
<sequence>MLKLYSFEFDGRLGIEIPELQKDWGKYDKKTQEEILMKWENIRGNIPDRVRELEQEINRKQALLNNENDFKKSCELNREIAELASTINDLWLWFRSHGEVSAKIHL</sequence>
<evidence type="ECO:0000313" key="1">
    <source>
        <dbReference type="EMBL" id="OIJ11012.1"/>
    </source>
</evidence>
<organism evidence="1 2">
    <name type="scientific">Anaerobacillus arseniciselenatis</name>
    <dbReference type="NCBI Taxonomy" id="85682"/>
    <lineage>
        <taxon>Bacteria</taxon>
        <taxon>Bacillati</taxon>
        <taxon>Bacillota</taxon>
        <taxon>Bacilli</taxon>
        <taxon>Bacillales</taxon>
        <taxon>Bacillaceae</taxon>
        <taxon>Anaerobacillus</taxon>
    </lineage>
</organism>
<dbReference type="EMBL" id="MLQQ01000035">
    <property type="protein sequence ID" value="OIJ11012.1"/>
    <property type="molecule type" value="Genomic_DNA"/>
</dbReference>
<keyword evidence="2" id="KW-1185">Reference proteome</keyword>
<gene>
    <name evidence="1" type="ORF">BKP35_12665</name>
</gene>
<dbReference type="AlphaFoldDB" id="A0A1S2LER3"/>
<accession>A0A1S2LER3</accession>
<evidence type="ECO:0000313" key="2">
    <source>
        <dbReference type="Proteomes" id="UP000180098"/>
    </source>
</evidence>
<protein>
    <recommendedName>
        <fullName evidence="3">Radical SAM protein</fullName>
    </recommendedName>
</protein>
<comment type="caution">
    <text evidence="1">The sequence shown here is derived from an EMBL/GenBank/DDBJ whole genome shotgun (WGS) entry which is preliminary data.</text>
</comment>
<evidence type="ECO:0008006" key="3">
    <source>
        <dbReference type="Google" id="ProtNLM"/>
    </source>
</evidence>
<dbReference type="OrthoDB" id="2989999at2"/>
<dbReference type="Proteomes" id="UP000180098">
    <property type="component" value="Unassembled WGS sequence"/>
</dbReference>